<evidence type="ECO:0000313" key="2">
    <source>
        <dbReference type="Proteomes" id="UP000284706"/>
    </source>
</evidence>
<evidence type="ECO:0000313" key="1">
    <source>
        <dbReference type="EMBL" id="PPR07589.1"/>
    </source>
</evidence>
<proteinExistence type="predicted"/>
<gene>
    <name evidence="1" type="ORF">CVT26_002247</name>
</gene>
<sequence length="112" mass="13159">MYEDEINDRRSEPPVMRIMGRAWVQRESQVQPKRCCRVQQGDSCRSMVWDVAVPDIRMTVKVAAHIIELRDVILLVSKKAYSRMILIRVDIQQREQKQVAMIHEITTNSRPP</sequence>
<dbReference type="AlphaFoldDB" id="A0A409YX74"/>
<dbReference type="Proteomes" id="UP000284706">
    <property type="component" value="Unassembled WGS sequence"/>
</dbReference>
<protein>
    <submittedName>
        <fullName evidence="1">Uncharacterized protein</fullName>
    </submittedName>
</protein>
<comment type="caution">
    <text evidence="1">The sequence shown here is derived from an EMBL/GenBank/DDBJ whole genome shotgun (WGS) entry which is preliminary data.</text>
</comment>
<reference evidence="1 2" key="1">
    <citation type="journal article" date="2018" name="Evol. Lett.">
        <title>Horizontal gene cluster transfer increased hallucinogenic mushroom diversity.</title>
        <authorList>
            <person name="Reynolds H.T."/>
            <person name="Vijayakumar V."/>
            <person name="Gluck-Thaler E."/>
            <person name="Korotkin H.B."/>
            <person name="Matheny P.B."/>
            <person name="Slot J.C."/>
        </authorList>
    </citation>
    <scope>NUCLEOTIDE SEQUENCE [LARGE SCALE GENOMIC DNA]</scope>
    <source>
        <strain evidence="1 2">SRW20</strain>
    </source>
</reference>
<accession>A0A409YX74</accession>
<dbReference type="InParanoid" id="A0A409YX74"/>
<dbReference type="EMBL" id="NHYE01000077">
    <property type="protein sequence ID" value="PPR07589.1"/>
    <property type="molecule type" value="Genomic_DNA"/>
</dbReference>
<name>A0A409YX74_9AGAR</name>
<keyword evidence="2" id="KW-1185">Reference proteome</keyword>
<organism evidence="1 2">
    <name type="scientific">Gymnopilus dilepis</name>
    <dbReference type="NCBI Taxonomy" id="231916"/>
    <lineage>
        <taxon>Eukaryota</taxon>
        <taxon>Fungi</taxon>
        <taxon>Dikarya</taxon>
        <taxon>Basidiomycota</taxon>
        <taxon>Agaricomycotina</taxon>
        <taxon>Agaricomycetes</taxon>
        <taxon>Agaricomycetidae</taxon>
        <taxon>Agaricales</taxon>
        <taxon>Agaricineae</taxon>
        <taxon>Hymenogastraceae</taxon>
        <taxon>Gymnopilus</taxon>
    </lineage>
</organism>